<accession>A0A286GCG1</accession>
<organism evidence="1 2">
    <name type="scientific">Caenispirillum bisanense</name>
    <dbReference type="NCBI Taxonomy" id="414052"/>
    <lineage>
        <taxon>Bacteria</taxon>
        <taxon>Pseudomonadati</taxon>
        <taxon>Pseudomonadota</taxon>
        <taxon>Alphaproteobacteria</taxon>
        <taxon>Rhodospirillales</taxon>
        <taxon>Novispirillaceae</taxon>
        <taxon>Caenispirillum</taxon>
    </lineage>
</organism>
<evidence type="ECO:0000313" key="2">
    <source>
        <dbReference type="Proteomes" id="UP000219621"/>
    </source>
</evidence>
<dbReference type="RefSeq" id="WP_097278287.1">
    <property type="nucleotide sequence ID" value="NZ_OCNJ01000002.1"/>
</dbReference>
<dbReference type="Proteomes" id="UP000219621">
    <property type="component" value="Unassembled WGS sequence"/>
</dbReference>
<sequence>MFVAHHQPEVPAFPHGRAGHPAPRFDGAAAARQVGRQVALVAELSEVARTYSFAAVIRFKCRLVLQAHLGHLPSRAAVAAAVQFVDGLRSPARADEAERAGLRLLALLSHAPAVA</sequence>
<name>A0A286GCG1_9PROT</name>
<evidence type="ECO:0000313" key="1">
    <source>
        <dbReference type="EMBL" id="SOD92674.1"/>
    </source>
</evidence>
<proteinExistence type="predicted"/>
<keyword evidence="2" id="KW-1185">Reference proteome</keyword>
<reference evidence="1 2" key="1">
    <citation type="submission" date="2017-09" db="EMBL/GenBank/DDBJ databases">
        <authorList>
            <person name="Ehlers B."/>
            <person name="Leendertz F.H."/>
        </authorList>
    </citation>
    <scope>NUCLEOTIDE SEQUENCE [LARGE SCALE GENOMIC DNA]</scope>
    <source>
        <strain evidence="1 2">USBA 140</strain>
    </source>
</reference>
<gene>
    <name evidence="1" type="ORF">SAMN05421508_102553</name>
</gene>
<protein>
    <submittedName>
        <fullName evidence="1">Uncharacterized protein</fullName>
    </submittedName>
</protein>
<dbReference type="AlphaFoldDB" id="A0A286GCG1"/>
<dbReference type="EMBL" id="OCNJ01000002">
    <property type="protein sequence ID" value="SOD92674.1"/>
    <property type="molecule type" value="Genomic_DNA"/>
</dbReference>